<dbReference type="RefSeq" id="WP_133289046.1">
    <property type="nucleotide sequence ID" value="NZ_SMSJ01000014.1"/>
</dbReference>
<dbReference type="GO" id="GO:0006878">
    <property type="term" value="P:intracellular copper ion homeostasis"/>
    <property type="evidence" value="ECO:0007669"/>
    <property type="project" value="InterPro"/>
</dbReference>
<keyword evidence="2" id="KW-0732">Signal</keyword>
<comment type="caution">
    <text evidence="3">The sequence shown here is derived from an EMBL/GenBank/DDBJ whole genome shotgun (WGS) entry which is preliminary data.</text>
</comment>
<sequence length="282" mass="30469">MISSTLKVAAAGLLAAALSSGSAWAQTQSGHADHGALAATATNPSPAPGGGLLAPETHGIDAGHPPLYFGAVLLDQNEIRSNGRGSPIYAWEGSAYYGTDYHRAWVNTRGETNRDRGGLERAEVQLLYSRLVGYYWDIQGGVRHDFRINPSQGTPSRTYGMVALQGLAPGFFEVQLQGFFGEGGVFLARAAASYDLLITNRLILQPEAELNFSTGWDRDALIAPGLYRTEVGLRLRYEITREFAPYIGYSYESFNGGSTGLNRRIGEKPSQSTVVAGIRIFF</sequence>
<evidence type="ECO:0000313" key="4">
    <source>
        <dbReference type="Proteomes" id="UP000295096"/>
    </source>
</evidence>
<gene>
    <name evidence="3" type="ORF">E2C06_13050</name>
</gene>
<evidence type="ECO:0000313" key="3">
    <source>
        <dbReference type="EMBL" id="TDH62106.1"/>
    </source>
</evidence>
<dbReference type="GO" id="GO:0005507">
    <property type="term" value="F:copper ion binding"/>
    <property type="evidence" value="ECO:0007669"/>
    <property type="project" value="InterPro"/>
</dbReference>
<feature type="signal peptide" evidence="2">
    <location>
        <begin position="1"/>
        <end position="25"/>
    </location>
</feature>
<name>A0A4R5QGA9_9PROT</name>
<keyword evidence="4" id="KW-1185">Reference proteome</keyword>
<evidence type="ECO:0000256" key="1">
    <source>
        <dbReference type="SAM" id="MobiDB-lite"/>
    </source>
</evidence>
<dbReference type="InterPro" id="IPR007939">
    <property type="entry name" value="Cu-R_B_prcur"/>
</dbReference>
<feature type="region of interest" description="Disordered" evidence="1">
    <location>
        <begin position="37"/>
        <end position="56"/>
    </location>
</feature>
<dbReference type="Proteomes" id="UP000295096">
    <property type="component" value="Unassembled WGS sequence"/>
</dbReference>
<reference evidence="3 4" key="1">
    <citation type="journal article" date="2016" name="J. Microbiol.">
        <title>Dankookia rubra gen. nov., sp. nov., an alphaproteobacterium isolated from sediment of a shallow stream.</title>
        <authorList>
            <person name="Kim W.H."/>
            <person name="Kim D.H."/>
            <person name="Kang K."/>
            <person name="Ahn T.Y."/>
        </authorList>
    </citation>
    <scope>NUCLEOTIDE SEQUENCE [LARGE SCALE GENOMIC DNA]</scope>
    <source>
        <strain evidence="3 4">JCM30602</strain>
    </source>
</reference>
<feature type="chain" id="PRO_5020333945" evidence="2">
    <location>
        <begin position="26"/>
        <end position="282"/>
    </location>
</feature>
<evidence type="ECO:0000256" key="2">
    <source>
        <dbReference type="SAM" id="SignalP"/>
    </source>
</evidence>
<dbReference type="Pfam" id="PF05275">
    <property type="entry name" value="CopB"/>
    <property type="match status" value="1"/>
</dbReference>
<dbReference type="EMBL" id="SMSJ01000014">
    <property type="protein sequence ID" value="TDH62106.1"/>
    <property type="molecule type" value="Genomic_DNA"/>
</dbReference>
<accession>A0A4R5QGA9</accession>
<dbReference type="OrthoDB" id="9778934at2"/>
<protein>
    <submittedName>
        <fullName evidence="3">Copper resistance protein B</fullName>
    </submittedName>
</protein>
<dbReference type="GO" id="GO:0009279">
    <property type="term" value="C:cell outer membrane"/>
    <property type="evidence" value="ECO:0007669"/>
    <property type="project" value="InterPro"/>
</dbReference>
<dbReference type="AlphaFoldDB" id="A0A4R5QGA9"/>
<proteinExistence type="predicted"/>
<organism evidence="3 4">
    <name type="scientific">Dankookia rubra</name>
    <dbReference type="NCBI Taxonomy" id="1442381"/>
    <lineage>
        <taxon>Bacteria</taxon>
        <taxon>Pseudomonadati</taxon>
        <taxon>Pseudomonadota</taxon>
        <taxon>Alphaproteobacteria</taxon>
        <taxon>Acetobacterales</taxon>
        <taxon>Roseomonadaceae</taxon>
        <taxon>Dankookia</taxon>
    </lineage>
</organism>